<sequence length="310" mass="35275">MGLFKNYFYNGNIRLYQVALEAALVDLKIMVGDKLVQVPMFSSSGERSTYITAKPPSYENEFPRATIKLLDIEPDEERQLNINIPFNCGVGKPTRVPTPRIFSYEYTAITKKRSHALQIVEQIISVFSPFAVFRIKDHPNHKNKTDIKVKIQYRPIEDNFSDSEEPVSYTVSILFLVSGNIYSGDGDTSTPVNVIEEVILETNESGSMTQDPLDRWFSVKSQDNEIDINAIEQGVSALEQRVRNTSIIEDEFSKFINEDLPKALERQKGISIESVINIENGVNLIEFNVDHETEVEDFVHYINNDLPDSL</sequence>
<dbReference type="EMBL" id="MN718199">
    <property type="protein sequence ID" value="QGZ16170.1"/>
    <property type="molecule type" value="Genomic_DNA"/>
</dbReference>
<protein>
    <recommendedName>
        <fullName evidence="3">Tail sheath stabilizer and completion protein</fullName>
    </recommendedName>
</protein>
<evidence type="ECO:0000313" key="1">
    <source>
        <dbReference type="EMBL" id="QGZ16170.1"/>
    </source>
</evidence>
<dbReference type="InterPro" id="IPR031997">
    <property type="entry name" value="T4-gp15_tss"/>
</dbReference>
<dbReference type="Gene3D" id="3.30.2000.40">
    <property type="entry name" value="Myoviridae tail sheath stabiliser"/>
    <property type="match status" value="1"/>
</dbReference>
<evidence type="ECO:0000313" key="2">
    <source>
        <dbReference type="Proteomes" id="UP000433471"/>
    </source>
</evidence>
<evidence type="ECO:0008006" key="3">
    <source>
        <dbReference type="Google" id="ProtNLM"/>
    </source>
</evidence>
<dbReference type="InterPro" id="IPR038553">
    <property type="entry name" value="T4-gp15_tss_sf"/>
</dbReference>
<organism evidence="1 2">
    <name type="scientific">Vibrio phage vB_VchM_Kuja</name>
    <dbReference type="NCBI Taxonomy" id="2686437"/>
    <lineage>
        <taxon>Viruses</taxon>
        <taxon>Duplodnaviria</taxon>
        <taxon>Heunggongvirae</taxon>
        <taxon>Uroviricota</taxon>
        <taxon>Caudoviricetes</taxon>
        <taxon>Pantevenvirales</taxon>
        <taxon>Ackermannviridae</taxon>
        <taxon>Kujavirus</taxon>
        <taxon>Kujavirus kuja</taxon>
    </lineage>
</organism>
<dbReference type="Pfam" id="PF16724">
    <property type="entry name" value="T4-gp15_tss"/>
    <property type="match status" value="1"/>
</dbReference>
<keyword evidence="2" id="KW-1185">Reference proteome</keyword>
<proteinExistence type="predicted"/>
<gene>
    <name evidence="1" type="ORF">Kuja_1780</name>
</gene>
<dbReference type="Proteomes" id="UP000433471">
    <property type="component" value="Segment"/>
</dbReference>
<name>A0A6B9J5D0_9CAUD</name>
<accession>A0A6B9J5D0</accession>
<reference evidence="1 2" key="1">
    <citation type="submission" date="2019-11" db="EMBL/GenBank/DDBJ databases">
        <title>Characterization of a novel member of the family Ackermannviridae.</title>
        <authorList>
            <person name="Maina A.N."/>
            <person name="Mwaura F.B."/>
            <person name="Jumba M."/>
        </authorList>
    </citation>
    <scope>NUCLEOTIDE SEQUENCE [LARGE SCALE GENOMIC DNA]</scope>
</reference>